<dbReference type="EMBL" id="SPLM01000037">
    <property type="protein sequence ID" value="TMW65276.1"/>
    <property type="molecule type" value="Genomic_DNA"/>
</dbReference>
<sequence length="772" mass="87080">MKQLTSQLEAAFAEIERLTALYRKGIERLELSTVANLSADDAAHWFRTYLRLVDIGVEIRRGERRHRSSREIQFQCLHTTGTKGAQHTGLSIDDANAIFRLLEATPGMKSSRLDVYFMRMDLADRDGVGVLDIRLNGCLTAFLRLSSAFYRRLEVNGSDPHQEMLIHPSNQIGRVLKVTRVCFHPIVCVCAVDAQPWLGFTLQPSSVSNGSYMEALGSTRDGTYDSTGDDASTELGLAELKRQYGFEAPVGVDNEEHEALLQQKRRRLGVITQARAAPPVRAVPPREIYRRKCQERGTPRKRKIDELFMTKQGGLELNLSEFGFHQSQDLQDVLEVIQEAQVPVLLLDVTNNFFDVQSFDIFCDLLRLPLLRQHLHTLRLRCMALPQRPDFASLLRILIDSDLDAMDQLVTLDLSYNTFFEDAVLSINDLLDGLCKLESLSLESCFPKAPDPAVVQVAVVKDMVRFALVACSHRLKRLNFGSNWMSFPLLNSLFAPDSALETLEIAQMTFFYFDAPDTTPISWRFGFERQRTITLSETKQSRGEYLPFFLDALTYSLKMQLAPFERLDISLLPPHQRKPDPLTLPDQQLGYRVAGLLDAIAEYGKIKMLRLRYDMQSDDAQGQVAIARLMREGLEHCEVLELALYVPLTVSDCRGMLEHLSAPQLKTLKLSLTLQSIASSSGNPPHSTPSNAFELAFKPLRELTLEFRVGAQAKAQVPEAFVREMENAWRASSSTGETREIAVVKRKTRKERGSSEAGRMTIAILFTTITKT</sequence>
<proteinExistence type="predicted"/>
<dbReference type="Proteomes" id="UP000794436">
    <property type="component" value="Unassembled WGS sequence"/>
</dbReference>
<dbReference type="InterPro" id="IPR032675">
    <property type="entry name" value="LRR_dom_sf"/>
</dbReference>
<reference evidence="1" key="1">
    <citation type="submission" date="2019-03" db="EMBL/GenBank/DDBJ databases">
        <title>Long read genome sequence of the mycoparasitic Pythium oligandrum ATCC 38472 isolated from sugarbeet rhizosphere.</title>
        <authorList>
            <person name="Gaulin E."/>
        </authorList>
    </citation>
    <scope>NUCLEOTIDE SEQUENCE</scope>
    <source>
        <strain evidence="1">ATCC 38472_TT</strain>
    </source>
</reference>
<keyword evidence="2" id="KW-1185">Reference proteome</keyword>
<dbReference type="AlphaFoldDB" id="A0A8K1CMA2"/>
<protein>
    <submittedName>
        <fullName evidence="1">Uncharacterized protein</fullName>
    </submittedName>
</protein>
<dbReference type="OrthoDB" id="163681at2759"/>
<organism evidence="1 2">
    <name type="scientific">Pythium oligandrum</name>
    <name type="common">Mycoparasitic fungus</name>
    <dbReference type="NCBI Taxonomy" id="41045"/>
    <lineage>
        <taxon>Eukaryota</taxon>
        <taxon>Sar</taxon>
        <taxon>Stramenopiles</taxon>
        <taxon>Oomycota</taxon>
        <taxon>Peronosporomycetes</taxon>
        <taxon>Pythiales</taxon>
        <taxon>Pythiaceae</taxon>
        <taxon>Pythium</taxon>
    </lineage>
</organism>
<dbReference type="SUPFAM" id="SSF52047">
    <property type="entry name" value="RNI-like"/>
    <property type="match status" value="1"/>
</dbReference>
<evidence type="ECO:0000313" key="1">
    <source>
        <dbReference type="EMBL" id="TMW65276.1"/>
    </source>
</evidence>
<gene>
    <name evidence="1" type="ORF">Poli38472_007918</name>
</gene>
<comment type="caution">
    <text evidence="1">The sequence shown here is derived from an EMBL/GenBank/DDBJ whole genome shotgun (WGS) entry which is preliminary data.</text>
</comment>
<name>A0A8K1CMA2_PYTOL</name>
<accession>A0A8K1CMA2</accession>
<evidence type="ECO:0000313" key="2">
    <source>
        <dbReference type="Proteomes" id="UP000794436"/>
    </source>
</evidence>
<dbReference type="Gene3D" id="3.80.10.10">
    <property type="entry name" value="Ribonuclease Inhibitor"/>
    <property type="match status" value="1"/>
</dbReference>